<reference evidence="2" key="1">
    <citation type="journal article" date="2020" name="Stud. Mycol.">
        <title>101 Dothideomycetes genomes: a test case for predicting lifestyles and emergence of pathogens.</title>
        <authorList>
            <person name="Haridas S."/>
            <person name="Albert R."/>
            <person name="Binder M."/>
            <person name="Bloem J."/>
            <person name="Labutti K."/>
            <person name="Salamov A."/>
            <person name="Andreopoulos B."/>
            <person name="Baker S."/>
            <person name="Barry K."/>
            <person name="Bills G."/>
            <person name="Bluhm B."/>
            <person name="Cannon C."/>
            <person name="Castanera R."/>
            <person name="Culley D."/>
            <person name="Daum C."/>
            <person name="Ezra D."/>
            <person name="Gonzalez J."/>
            <person name="Henrissat B."/>
            <person name="Kuo A."/>
            <person name="Liang C."/>
            <person name="Lipzen A."/>
            <person name="Lutzoni F."/>
            <person name="Magnuson J."/>
            <person name="Mondo S."/>
            <person name="Nolan M."/>
            <person name="Ohm R."/>
            <person name="Pangilinan J."/>
            <person name="Park H.-J."/>
            <person name="Ramirez L."/>
            <person name="Alfaro M."/>
            <person name="Sun H."/>
            <person name="Tritt A."/>
            <person name="Yoshinaga Y."/>
            <person name="Zwiers L.-H."/>
            <person name="Turgeon B."/>
            <person name="Goodwin S."/>
            <person name="Spatafora J."/>
            <person name="Crous P."/>
            <person name="Grigoriev I."/>
        </authorList>
    </citation>
    <scope>NUCLEOTIDE SEQUENCE</scope>
    <source>
        <strain evidence="2">CBS 130266</strain>
    </source>
</reference>
<dbReference type="EMBL" id="MU007009">
    <property type="protein sequence ID" value="KAF2436748.1"/>
    <property type="molecule type" value="Genomic_DNA"/>
</dbReference>
<evidence type="ECO:0000256" key="1">
    <source>
        <dbReference type="SAM" id="MobiDB-lite"/>
    </source>
</evidence>
<accession>A0A9P4U553</accession>
<organism evidence="2 3">
    <name type="scientific">Tothia fuscella</name>
    <dbReference type="NCBI Taxonomy" id="1048955"/>
    <lineage>
        <taxon>Eukaryota</taxon>
        <taxon>Fungi</taxon>
        <taxon>Dikarya</taxon>
        <taxon>Ascomycota</taxon>
        <taxon>Pezizomycotina</taxon>
        <taxon>Dothideomycetes</taxon>
        <taxon>Pleosporomycetidae</taxon>
        <taxon>Venturiales</taxon>
        <taxon>Cylindrosympodiaceae</taxon>
        <taxon>Tothia</taxon>
    </lineage>
</organism>
<feature type="compositionally biased region" description="Polar residues" evidence="1">
    <location>
        <begin position="9"/>
        <end position="26"/>
    </location>
</feature>
<gene>
    <name evidence="2" type="ORF">EJ08DRAFT_691070</name>
</gene>
<sequence length="135" mass="15180">MSETKDASDSNTEVSPSKRTPASTPASCIAKRQDFNPLKSTNITPPSQPSKPAETQNISSVPVVSPNEQTLKQDREQRRAEHRANILAIVAEDKAKRAFPEFKARIDAYRARKNPDSGTRSNIEDYWPHMESYHE</sequence>
<protein>
    <submittedName>
        <fullName evidence="2">Uncharacterized protein</fullName>
    </submittedName>
</protein>
<evidence type="ECO:0000313" key="3">
    <source>
        <dbReference type="Proteomes" id="UP000800235"/>
    </source>
</evidence>
<feature type="compositionally biased region" description="Basic and acidic residues" evidence="1">
    <location>
        <begin position="122"/>
        <end position="135"/>
    </location>
</feature>
<dbReference type="AlphaFoldDB" id="A0A9P4U553"/>
<proteinExistence type="predicted"/>
<feature type="compositionally biased region" description="Basic and acidic residues" evidence="1">
    <location>
        <begin position="71"/>
        <end position="80"/>
    </location>
</feature>
<feature type="compositionally biased region" description="Polar residues" evidence="1">
    <location>
        <begin position="53"/>
        <end position="70"/>
    </location>
</feature>
<feature type="region of interest" description="Disordered" evidence="1">
    <location>
        <begin position="112"/>
        <end position="135"/>
    </location>
</feature>
<evidence type="ECO:0000313" key="2">
    <source>
        <dbReference type="EMBL" id="KAF2436748.1"/>
    </source>
</evidence>
<dbReference type="Proteomes" id="UP000800235">
    <property type="component" value="Unassembled WGS sequence"/>
</dbReference>
<name>A0A9P4U553_9PEZI</name>
<keyword evidence="3" id="KW-1185">Reference proteome</keyword>
<feature type="region of interest" description="Disordered" evidence="1">
    <location>
        <begin position="1"/>
        <end position="80"/>
    </location>
</feature>
<comment type="caution">
    <text evidence="2">The sequence shown here is derived from an EMBL/GenBank/DDBJ whole genome shotgun (WGS) entry which is preliminary data.</text>
</comment>